<reference evidence="1" key="1">
    <citation type="journal article" date="2015" name="Nature">
        <title>Complex archaea that bridge the gap between prokaryotes and eukaryotes.</title>
        <authorList>
            <person name="Spang A."/>
            <person name="Saw J.H."/>
            <person name="Jorgensen S.L."/>
            <person name="Zaremba-Niedzwiedzka K."/>
            <person name="Martijn J."/>
            <person name="Lind A.E."/>
            <person name="van Eijk R."/>
            <person name="Schleper C."/>
            <person name="Guy L."/>
            <person name="Ettema T.J."/>
        </authorList>
    </citation>
    <scope>NUCLEOTIDE SEQUENCE</scope>
</reference>
<accession>A0A0F9F6P3</accession>
<feature type="non-terminal residue" evidence="1">
    <location>
        <position position="189"/>
    </location>
</feature>
<sequence length="189" mass="20892">MAVPNRGSLQPIALIVLAVALVAAALIGQARAAAESTPQLINVSLSVMPEYDQRSVLVSYRADLSPDVSLPLQTRLRLPADAEIAQVCSIIKRPEEEHLCQPYTVEPDGPYLALTWETITPTMYVEFYYGSISGVGQRSLDFTFIPPYPVQNLDLLVLEPMDATDFTLSPEPADIVEEQGFRHHTYSFQ</sequence>
<dbReference type="EMBL" id="LAZR01031724">
    <property type="protein sequence ID" value="KKL52910.1"/>
    <property type="molecule type" value="Genomic_DNA"/>
</dbReference>
<dbReference type="AlphaFoldDB" id="A0A0F9F6P3"/>
<proteinExistence type="predicted"/>
<evidence type="ECO:0000313" key="1">
    <source>
        <dbReference type="EMBL" id="KKL52910.1"/>
    </source>
</evidence>
<comment type="caution">
    <text evidence="1">The sequence shown here is derived from an EMBL/GenBank/DDBJ whole genome shotgun (WGS) entry which is preliminary data.</text>
</comment>
<gene>
    <name evidence="1" type="ORF">LCGC14_2280750</name>
</gene>
<protein>
    <submittedName>
        <fullName evidence="1">Uncharacterized protein</fullName>
    </submittedName>
</protein>
<name>A0A0F9F6P3_9ZZZZ</name>
<organism evidence="1">
    <name type="scientific">marine sediment metagenome</name>
    <dbReference type="NCBI Taxonomy" id="412755"/>
    <lineage>
        <taxon>unclassified sequences</taxon>
        <taxon>metagenomes</taxon>
        <taxon>ecological metagenomes</taxon>
    </lineage>
</organism>